<keyword evidence="1" id="KW-0732">Signal</keyword>
<gene>
    <name evidence="2" type="ORF">GCM10023336_64790</name>
</gene>
<name>A0ABP9LFM1_9ACTN</name>
<keyword evidence="3" id="KW-1185">Reference proteome</keyword>
<feature type="signal peptide" evidence="1">
    <location>
        <begin position="1"/>
        <end position="34"/>
    </location>
</feature>
<dbReference type="EMBL" id="BAABKC010000112">
    <property type="protein sequence ID" value="GAA5075513.1"/>
    <property type="molecule type" value="Genomic_DNA"/>
</dbReference>
<proteinExistence type="predicted"/>
<evidence type="ECO:0000256" key="1">
    <source>
        <dbReference type="SAM" id="SignalP"/>
    </source>
</evidence>
<reference evidence="3" key="1">
    <citation type="journal article" date="2019" name="Int. J. Syst. Evol. Microbiol.">
        <title>The Global Catalogue of Microorganisms (GCM) 10K type strain sequencing project: providing services to taxonomists for standard genome sequencing and annotation.</title>
        <authorList>
            <consortium name="The Broad Institute Genomics Platform"/>
            <consortium name="The Broad Institute Genome Sequencing Center for Infectious Disease"/>
            <person name="Wu L."/>
            <person name="Ma J."/>
        </authorList>
    </citation>
    <scope>NUCLEOTIDE SEQUENCE [LARGE SCALE GENOMIC DNA]</scope>
    <source>
        <strain evidence="3">JCM 18410</strain>
    </source>
</reference>
<accession>A0ABP9LFM1</accession>
<dbReference type="Proteomes" id="UP001500124">
    <property type="component" value="Unassembled WGS sequence"/>
</dbReference>
<protein>
    <submittedName>
        <fullName evidence="2">Uncharacterized protein</fullName>
    </submittedName>
</protein>
<feature type="chain" id="PRO_5046887328" evidence="1">
    <location>
        <begin position="35"/>
        <end position="192"/>
    </location>
</feature>
<comment type="caution">
    <text evidence="2">The sequence shown here is derived from an EMBL/GenBank/DDBJ whole genome shotgun (WGS) entry which is preliminary data.</text>
</comment>
<evidence type="ECO:0000313" key="3">
    <source>
        <dbReference type="Proteomes" id="UP001500124"/>
    </source>
</evidence>
<evidence type="ECO:0000313" key="2">
    <source>
        <dbReference type="EMBL" id="GAA5075513.1"/>
    </source>
</evidence>
<organism evidence="2 3">
    <name type="scientific">Streptomyces similanensis</name>
    <dbReference type="NCBI Taxonomy" id="1274988"/>
    <lineage>
        <taxon>Bacteria</taxon>
        <taxon>Bacillati</taxon>
        <taxon>Actinomycetota</taxon>
        <taxon>Actinomycetes</taxon>
        <taxon>Kitasatosporales</taxon>
        <taxon>Streptomycetaceae</taxon>
        <taxon>Streptomyces</taxon>
    </lineage>
</organism>
<sequence length="192" mass="20413">MQVFLTDLELRGIYVKRVMSAALATALLSAGAVAVSATPAAAGAACDSSPIYSIGDKKTVWSATNVHSDWARPGVTISYAKNVTGSWTATGTATVGTEAGAIFAKASASFSVSLGKTWTKSDTWTYAAAVQKKKGKSRGRLMMYHEAKGFSVTKYRMEPKFGGGCKKVKLWKKSNNVAPVKKNSNLWGIQYA</sequence>